<dbReference type="InterPro" id="IPR052158">
    <property type="entry name" value="INH-QAR"/>
</dbReference>
<feature type="domain" description="DJ-1/PfpI" evidence="1">
    <location>
        <begin position="1"/>
        <end position="162"/>
    </location>
</feature>
<evidence type="ECO:0000259" key="1">
    <source>
        <dbReference type="Pfam" id="PF01965"/>
    </source>
</evidence>
<dbReference type="PANTHER" id="PTHR43130">
    <property type="entry name" value="ARAC-FAMILY TRANSCRIPTIONAL REGULATOR"/>
    <property type="match status" value="1"/>
</dbReference>
<organism evidence="2 3">
    <name type="scientific">Bordetella genomosp. 13</name>
    <dbReference type="NCBI Taxonomy" id="463040"/>
    <lineage>
        <taxon>Bacteria</taxon>
        <taxon>Pseudomonadati</taxon>
        <taxon>Pseudomonadota</taxon>
        <taxon>Betaproteobacteria</taxon>
        <taxon>Burkholderiales</taxon>
        <taxon>Alcaligenaceae</taxon>
        <taxon>Bordetella</taxon>
    </lineage>
</organism>
<dbReference type="KEGG" id="bgm:CAL15_13015"/>
<protein>
    <submittedName>
        <fullName evidence="2">Dimethyladenosine transferase</fullName>
    </submittedName>
</protein>
<dbReference type="InterPro" id="IPR029062">
    <property type="entry name" value="Class_I_gatase-like"/>
</dbReference>
<evidence type="ECO:0000313" key="3">
    <source>
        <dbReference type="Proteomes" id="UP000194161"/>
    </source>
</evidence>
<keyword evidence="2" id="KW-0808">Transferase</keyword>
<dbReference type="PANTHER" id="PTHR43130:SF15">
    <property type="entry name" value="THIJ_PFPI FAMILY PROTEIN (AFU_ORTHOLOGUE AFUA_5G14240)"/>
    <property type="match status" value="1"/>
</dbReference>
<sequence length="198" mass="21349">MVVFEGFELLDVFGPLEMFGMLRDRVRIVMLADRAGQAASSGGPAVVVDHTFADAPALDVLIVPGGMGTRREVDNPSFIAAVRQLTQRTPHVASVCTGSAVLAKTGLLDGHQATTNKRAYQWATSQGPNVRWVRQARWVEDGKYFTSSGVSAGIDMSLALIERLVGKEAALQVAHGAEYEWNEDPDHDPFAKANGLVD</sequence>
<gene>
    <name evidence="2" type="ORF">CAL15_13015</name>
</gene>
<reference evidence="2 3" key="1">
    <citation type="submission" date="2017-05" db="EMBL/GenBank/DDBJ databases">
        <title>Complete and WGS of Bordetella genogroups.</title>
        <authorList>
            <person name="Spilker T."/>
            <person name="LiPuma J."/>
        </authorList>
    </citation>
    <scope>NUCLEOTIDE SEQUENCE [LARGE SCALE GENOMIC DNA]</scope>
    <source>
        <strain evidence="2 3">AU7206</strain>
    </source>
</reference>
<evidence type="ECO:0000313" key="2">
    <source>
        <dbReference type="EMBL" id="ARP95224.1"/>
    </source>
</evidence>
<proteinExistence type="predicted"/>
<dbReference type="STRING" id="463040.CAL15_13015"/>
<dbReference type="CDD" id="cd03139">
    <property type="entry name" value="GATase1_PfpI_2"/>
    <property type="match status" value="1"/>
</dbReference>
<dbReference type="InterPro" id="IPR002818">
    <property type="entry name" value="DJ-1/PfpI"/>
</dbReference>
<dbReference type="Proteomes" id="UP000194161">
    <property type="component" value="Chromosome"/>
</dbReference>
<dbReference type="Gene3D" id="3.40.50.880">
    <property type="match status" value="1"/>
</dbReference>
<accession>A0A1W6ZED6</accession>
<dbReference type="AlphaFoldDB" id="A0A1W6ZED6"/>
<name>A0A1W6ZED6_9BORD</name>
<keyword evidence="3" id="KW-1185">Reference proteome</keyword>
<dbReference type="OrthoDB" id="9803764at2"/>
<dbReference type="SUPFAM" id="SSF52317">
    <property type="entry name" value="Class I glutamine amidotransferase-like"/>
    <property type="match status" value="1"/>
</dbReference>
<dbReference type="Pfam" id="PF01965">
    <property type="entry name" value="DJ-1_PfpI"/>
    <property type="match status" value="1"/>
</dbReference>
<dbReference type="EMBL" id="CP021111">
    <property type="protein sequence ID" value="ARP95224.1"/>
    <property type="molecule type" value="Genomic_DNA"/>
</dbReference>
<dbReference type="GO" id="GO:0016740">
    <property type="term" value="F:transferase activity"/>
    <property type="evidence" value="ECO:0007669"/>
    <property type="project" value="UniProtKB-KW"/>
</dbReference>